<accession>A0A9X2HHT8</accession>
<evidence type="ECO:0000256" key="2">
    <source>
        <dbReference type="SAM" id="SignalP"/>
    </source>
</evidence>
<protein>
    <recommendedName>
        <fullName evidence="5">Tetratricopeptide repeat-containing protein</fullName>
    </recommendedName>
</protein>
<comment type="caution">
    <text evidence="3">The sequence shown here is derived from an EMBL/GenBank/DDBJ whole genome shotgun (WGS) entry which is preliminary data.</text>
</comment>
<dbReference type="EMBL" id="JAMLDX010000001">
    <property type="protein sequence ID" value="MCP3729126.1"/>
    <property type="molecule type" value="Genomic_DNA"/>
</dbReference>
<name>A0A9X2HHT8_9SPHN</name>
<feature type="signal peptide" evidence="2">
    <location>
        <begin position="1"/>
        <end position="20"/>
    </location>
</feature>
<evidence type="ECO:0000256" key="1">
    <source>
        <dbReference type="SAM" id="MobiDB-lite"/>
    </source>
</evidence>
<evidence type="ECO:0008006" key="5">
    <source>
        <dbReference type="Google" id="ProtNLM"/>
    </source>
</evidence>
<keyword evidence="2" id="KW-0732">Signal</keyword>
<feature type="region of interest" description="Disordered" evidence="1">
    <location>
        <begin position="290"/>
        <end position="311"/>
    </location>
</feature>
<reference evidence="3" key="1">
    <citation type="submission" date="2022-05" db="EMBL/GenBank/DDBJ databases">
        <title>Sphingomonas sp. strain MG17 Genome sequencing and assembly.</title>
        <authorList>
            <person name="Kim I."/>
        </authorList>
    </citation>
    <scope>NUCLEOTIDE SEQUENCE</scope>
    <source>
        <strain evidence="3">MG17</strain>
    </source>
</reference>
<gene>
    <name evidence="3" type="ORF">M9978_01680</name>
</gene>
<organism evidence="3 4">
    <name type="scientific">Sphingomonas tagetis</name>
    <dbReference type="NCBI Taxonomy" id="2949092"/>
    <lineage>
        <taxon>Bacteria</taxon>
        <taxon>Pseudomonadati</taxon>
        <taxon>Pseudomonadota</taxon>
        <taxon>Alphaproteobacteria</taxon>
        <taxon>Sphingomonadales</taxon>
        <taxon>Sphingomonadaceae</taxon>
        <taxon>Sphingomonas</taxon>
    </lineage>
</organism>
<dbReference type="Proteomes" id="UP001139451">
    <property type="component" value="Unassembled WGS sequence"/>
</dbReference>
<keyword evidence="4" id="KW-1185">Reference proteome</keyword>
<dbReference type="RefSeq" id="WP_254291111.1">
    <property type="nucleotide sequence ID" value="NZ_JAMLDX010000001.1"/>
</dbReference>
<evidence type="ECO:0000313" key="3">
    <source>
        <dbReference type="EMBL" id="MCP3729126.1"/>
    </source>
</evidence>
<feature type="chain" id="PRO_5040780144" description="Tetratricopeptide repeat-containing protein" evidence="2">
    <location>
        <begin position="21"/>
        <end position="551"/>
    </location>
</feature>
<feature type="compositionally biased region" description="Basic and acidic residues" evidence="1">
    <location>
        <begin position="302"/>
        <end position="311"/>
    </location>
</feature>
<dbReference type="AlphaFoldDB" id="A0A9X2HHT8"/>
<proteinExistence type="predicted"/>
<evidence type="ECO:0000313" key="4">
    <source>
        <dbReference type="Proteomes" id="UP001139451"/>
    </source>
</evidence>
<sequence>MNRKWALLGASLFCLTPVAAQEAVKPADYLVCDGYPAPRPKKSLKPGETQPVWRGWGYQGTTTAKRVRGFNVVGVVACEKVLADPVLVPEFWQRRASLIQARALHELGENSNDTAMKTLDEVEKLYADNDKFGALPSVKLANDALRAVALYRAKKPKEAEAMLASIDARRPYAMSVRRMTSSVRMLFDSDRAKRMAQLRQQAALNPQALRLMFILSMRQADFDNALLYADQLTFDLPRQRGGWTLRGEEGRRYEQISERASLAGARAYALLAVGRTEESAKQLAAARAEVATAIEPPPPAPDGRKQSKKVTEDYSKRVAAGTQATAALDQWSAAMAIRLRAPKMTAKQLAEEKPTGEGTLVIADLLGQVKAADLAEAQQIGDTIEAIHKFGDAALTKALSLNFSGLVGMLPLAEADGLGPKMRGEGSNLWRSNLDGWRVMDADDPALFNVRFGGTVASPASLEEAALLVAANHAASLGKDAFVIESAQMVKRSTTMYGMYYSGGTVDSGHEMRMLIRPLGYADADAKPRQWRAFKVAEVRAALAGKYPVVE</sequence>